<comment type="caution">
    <text evidence="1">The sequence shown here is derived from an EMBL/GenBank/DDBJ whole genome shotgun (WGS) entry which is preliminary data.</text>
</comment>
<dbReference type="RefSeq" id="WP_040722822.1">
    <property type="nucleotide sequence ID" value="NZ_CAWPHS010000056.1"/>
</dbReference>
<reference evidence="1 2" key="1">
    <citation type="submission" date="2020-04" db="EMBL/GenBank/DDBJ databases">
        <title>MicrobeNet Type strains.</title>
        <authorList>
            <person name="Nicholson A.C."/>
        </authorList>
    </citation>
    <scope>NUCLEOTIDE SEQUENCE [LARGE SCALE GENOMIC DNA]</scope>
    <source>
        <strain evidence="1 2">DSM 44445</strain>
    </source>
</reference>
<evidence type="ECO:0000313" key="1">
    <source>
        <dbReference type="EMBL" id="NKY85692.1"/>
    </source>
</evidence>
<dbReference type="EMBL" id="JAAXPE010000006">
    <property type="protein sequence ID" value="NKY85692.1"/>
    <property type="molecule type" value="Genomic_DNA"/>
</dbReference>
<name>A0A7X6LXN9_9NOCA</name>
<dbReference type="Proteomes" id="UP000523447">
    <property type="component" value="Unassembled WGS sequence"/>
</dbReference>
<dbReference type="AlphaFoldDB" id="A0A7X6LXN9"/>
<accession>A0A7X6LXN9</accession>
<keyword evidence="2" id="KW-1185">Reference proteome</keyword>
<protein>
    <submittedName>
        <fullName evidence="1">Uncharacterized protein</fullName>
    </submittedName>
</protein>
<proteinExistence type="predicted"/>
<organism evidence="1 2">
    <name type="scientific">Nocardia veterana</name>
    <dbReference type="NCBI Taxonomy" id="132249"/>
    <lineage>
        <taxon>Bacteria</taxon>
        <taxon>Bacillati</taxon>
        <taxon>Actinomycetota</taxon>
        <taxon>Actinomycetes</taxon>
        <taxon>Mycobacteriales</taxon>
        <taxon>Nocardiaceae</taxon>
        <taxon>Nocardia</taxon>
    </lineage>
</organism>
<evidence type="ECO:0000313" key="2">
    <source>
        <dbReference type="Proteomes" id="UP000523447"/>
    </source>
</evidence>
<gene>
    <name evidence="1" type="ORF">HGA07_08650</name>
</gene>
<sequence length="151" mass="16780">MRLKEIATPQDWADTYRELFGLPYVRVTSPGYVVLPLVGPVAAVNTPEPLGALLLGELTVRGIPGPVLVRENPPRRTFLAVFDGYPDPDRNGRLQRHGVDIGSHRSNVILPTGFGRHTHEGRWWARAPQRDESLPLLSEILVAVERVAGRH</sequence>